<evidence type="ECO:0000259" key="2">
    <source>
        <dbReference type="Pfam" id="PF00534"/>
    </source>
</evidence>
<sequence>MLVVDTRWSGQTGIGRFASEVVDRINIPFARMEGSLPPTSPLDAVNPARLKLGRRDLVYSPGYNAGLSRSRQLITLHDLIHLQVPTGAGRAKRVYYERVVRPAIRRAGSVLTVSKTSREAIIEWLGRDASGIDVVEVGNGCSPAFIPEGPRSSLAEGALVYVGSLMRHKNFEVVARALRLRPEYRLVAVVRDSVGLVRLVDEYGIAGQVVSAPAQSDAALAALYRGANGVLLPSVVEGFGLPALEALSVGTPVAFYGGARSVREIVGSSGVAVDSAHDPEAWAAAMDALVAHGTVEPGRAWRERYDWHRVGRNVAAAIEVANG</sequence>
<protein>
    <submittedName>
        <fullName evidence="3">Glycosyltransferase family 4 protein</fullName>
    </submittedName>
</protein>
<evidence type="ECO:0000313" key="4">
    <source>
        <dbReference type="Proteomes" id="UP001595900"/>
    </source>
</evidence>
<accession>A0ABV8Q852</accession>
<reference evidence="4" key="1">
    <citation type="journal article" date="2019" name="Int. J. Syst. Evol. Microbiol.">
        <title>The Global Catalogue of Microorganisms (GCM) 10K type strain sequencing project: providing services to taxonomists for standard genome sequencing and annotation.</title>
        <authorList>
            <consortium name="The Broad Institute Genomics Platform"/>
            <consortium name="The Broad Institute Genome Sequencing Center for Infectious Disease"/>
            <person name="Wu L."/>
            <person name="Ma J."/>
        </authorList>
    </citation>
    <scope>NUCLEOTIDE SEQUENCE [LARGE SCALE GENOMIC DNA]</scope>
    <source>
        <strain evidence="4">CGMCC 1.10363</strain>
    </source>
</reference>
<feature type="domain" description="Glycosyl transferase family 1" evidence="2">
    <location>
        <begin position="158"/>
        <end position="291"/>
    </location>
</feature>
<dbReference type="EMBL" id="JBHSCN010000005">
    <property type="protein sequence ID" value="MFC4243339.1"/>
    <property type="molecule type" value="Genomic_DNA"/>
</dbReference>
<organism evidence="3 4">
    <name type="scientific">Gryllotalpicola reticulitermitis</name>
    <dbReference type="NCBI Taxonomy" id="1184153"/>
    <lineage>
        <taxon>Bacteria</taxon>
        <taxon>Bacillati</taxon>
        <taxon>Actinomycetota</taxon>
        <taxon>Actinomycetes</taxon>
        <taxon>Micrococcales</taxon>
        <taxon>Microbacteriaceae</taxon>
        <taxon>Gryllotalpicola</taxon>
    </lineage>
</organism>
<dbReference type="RefSeq" id="WP_390228360.1">
    <property type="nucleotide sequence ID" value="NZ_JBHSCN010000005.1"/>
</dbReference>
<dbReference type="PANTHER" id="PTHR46401:SF2">
    <property type="entry name" value="GLYCOSYLTRANSFERASE WBBK-RELATED"/>
    <property type="match status" value="1"/>
</dbReference>
<dbReference type="Gene3D" id="3.40.50.2000">
    <property type="entry name" value="Glycogen Phosphorylase B"/>
    <property type="match status" value="1"/>
</dbReference>
<dbReference type="Proteomes" id="UP001595900">
    <property type="component" value="Unassembled WGS sequence"/>
</dbReference>
<evidence type="ECO:0000256" key="1">
    <source>
        <dbReference type="ARBA" id="ARBA00022679"/>
    </source>
</evidence>
<comment type="caution">
    <text evidence="3">The sequence shown here is derived from an EMBL/GenBank/DDBJ whole genome shotgun (WGS) entry which is preliminary data.</text>
</comment>
<name>A0ABV8Q852_9MICO</name>
<dbReference type="CDD" id="cd03809">
    <property type="entry name" value="GT4_MtfB-like"/>
    <property type="match status" value="1"/>
</dbReference>
<gene>
    <name evidence="3" type="ORF">ACFOYW_08130</name>
</gene>
<dbReference type="SUPFAM" id="SSF53756">
    <property type="entry name" value="UDP-Glycosyltransferase/glycogen phosphorylase"/>
    <property type="match status" value="1"/>
</dbReference>
<dbReference type="PANTHER" id="PTHR46401">
    <property type="entry name" value="GLYCOSYLTRANSFERASE WBBK-RELATED"/>
    <property type="match status" value="1"/>
</dbReference>
<proteinExistence type="predicted"/>
<keyword evidence="4" id="KW-1185">Reference proteome</keyword>
<dbReference type="Pfam" id="PF00534">
    <property type="entry name" value="Glycos_transf_1"/>
    <property type="match status" value="1"/>
</dbReference>
<evidence type="ECO:0000313" key="3">
    <source>
        <dbReference type="EMBL" id="MFC4243339.1"/>
    </source>
</evidence>
<dbReference type="InterPro" id="IPR001296">
    <property type="entry name" value="Glyco_trans_1"/>
</dbReference>
<keyword evidence="1" id="KW-0808">Transferase</keyword>